<dbReference type="Proteomes" id="UP000616885">
    <property type="component" value="Unassembled WGS sequence"/>
</dbReference>
<name>A0A8H7TWD1_BIOOC</name>
<reference evidence="2" key="1">
    <citation type="submission" date="2020-10" db="EMBL/GenBank/DDBJ databases">
        <title>High-Quality Genome Resource of Clonostachys rosea strain S41 by Oxford Nanopore Long-Read Sequencing.</title>
        <authorList>
            <person name="Wang H."/>
        </authorList>
    </citation>
    <scope>NUCLEOTIDE SEQUENCE</scope>
    <source>
        <strain evidence="2">S41</strain>
    </source>
</reference>
<feature type="signal peptide" evidence="1">
    <location>
        <begin position="1"/>
        <end position="20"/>
    </location>
</feature>
<evidence type="ECO:0008006" key="4">
    <source>
        <dbReference type="Google" id="ProtNLM"/>
    </source>
</evidence>
<dbReference type="AlphaFoldDB" id="A0A8H7TWD1"/>
<gene>
    <name evidence="2" type="ORF">IM811_001302</name>
</gene>
<feature type="chain" id="PRO_5034010001" description="Secreted protein" evidence="1">
    <location>
        <begin position="21"/>
        <end position="185"/>
    </location>
</feature>
<dbReference type="EMBL" id="JADCTT010000001">
    <property type="protein sequence ID" value="KAF9759608.1"/>
    <property type="molecule type" value="Genomic_DNA"/>
</dbReference>
<keyword evidence="1" id="KW-0732">Signal</keyword>
<evidence type="ECO:0000313" key="2">
    <source>
        <dbReference type="EMBL" id="KAF9759608.1"/>
    </source>
</evidence>
<accession>A0A8H7TWD1</accession>
<evidence type="ECO:0000313" key="3">
    <source>
        <dbReference type="Proteomes" id="UP000616885"/>
    </source>
</evidence>
<evidence type="ECO:0000256" key="1">
    <source>
        <dbReference type="SAM" id="SignalP"/>
    </source>
</evidence>
<protein>
    <recommendedName>
        <fullName evidence="4">Secreted protein</fullName>
    </recommendedName>
</protein>
<comment type="caution">
    <text evidence="2">The sequence shown here is derived from an EMBL/GenBank/DDBJ whole genome shotgun (WGS) entry which is preliminary data.</text>
</comment>
<proteinExistence type="predicted"/>
<sequence length="185" mass="19606">MQLPLINAVVAFGLISTGLGAGIPVIPGESPSSDIIDGLKPMSAQACYYEKAVGCSKEGTASGSVASPRVTGIGAGPLLLPTDGRNARMTVIAASTTDAAAEIARIAVAAVNIHKRGWLHCVVLDARYAYIGWVRKTPQFNYKDLLGPRPSMFTFDLTIRLDSYSVLLLDNILPSQVRDGFTLND</sequence>
<organism evidence="2 3">
    <name type="scientific">Bionectria ochroleuca</name>
    <name type="common">Gliocladium roseum</name>
    <dbReference type="NCBI Taxonomy" id="29856"/>
    <lineage>
        <taxon>Eukaryota</taxon>
        <taxon>Fungi</taxon>
        <taxon>Dikarya</taxon>
        <taxon>Ascomycota</taxon>
        <taxon>Pezizomycotina</taxon>
        <taxon>Sordariomycetes</taxon>
        <taxon>Hypocreomycetidae</taxon>
        <taxon>Hypocreales</taxon>
        <taxon>Bionectriaceae</taxon>
        <taxon>Clonostachys</taxon>
    </lineage>
</organism>